<dbReference type="InterPro" id="IPR038765">
    <property type="entry name" value="Papain-like_cys_pep_sf"/>
</dbReference>
<evidence type="ECO:0000256" key="2">
    <source>
        <dbReference type="ARBA" id="ARBA00004496"/>
    </source>
</evidence>
<evidence type="ECO:0000256" key="9">
    <source>
        <dbReference type="ARBA" id="ARBA00022786"/>
    </source>
</evidence>
<dbReference type="Proteomes" id="UP001066276">
    <property type="component" value="Chromosome 1_1"/>
</dbReference>
<dbReference type="AlphaFoldDB" id="A0AAV7WSE9"/>
<dbReference type="PANTHER" id="PTHR10589">
    <property type="entry name" value="UBIQUITIN CARBOXYL-TERMINAL HYDROLASE"/>
    <property type="match status" value="1"/>
</dbReference>
<dbReference type="FunFam" id="3.40.532.10:FF:000006">
    <property type="entry name" value="Ubiquitin carboxyl-terminal hydrolase"/>
    <property type="match status" value="1"/>
</dbReference>
<dbReference type="PROSITE" id="PS00140">
    <property type="entry name" value="UCH_1"/>
    <property type="match status" value="1"/>
</dbReference>
<evidence type="ECO:0000256" key="14">
    <source>
        <dbReference type="ARBA" id="ARBA00023136"/>
    </source>
</evidence>
<organism evidence="23 24">
    <name type="scientific">Pleurodeles waltl</name>
    <name type="common">Iberian ribbed newt</name>
    <dbReference type="NCBI Taxonomy" id="8319"/>
    <lineage>
        <taxon>Eukaryota</taxon>
        <taxon>Metazoa</taxon>
        <taxon>Chordata</taxon>
        <taxon>Craniata</taxon>
        <taxon>Vertebrata</taxon>
        <taxon>Euteleostomi</taxon>
        <taxon>Amphibia</taxon>
        <taxon>Batrachia</taxon>
        <taxon>Caudata</taxon>
        <taxon>Salamandroidea</taxon>
        <taxon>Salamandridae</taxon>
        <taxon>Pleurodelinae</taxon>
        <taxon>Pleurodeles</taxon>
    </lineage>
</organism>
<comment type="catalytic activity">
    <reaction evidence="1 20 21">
        <text>Thiol-dependent hydrolysis of ester, thioester, amide, peptide and isopeptide bonds formed by the C-terminal Gly of ubiquitin (a 76-residue protein attached to proteins as an intracellular targeting signal).</text>
        <dbReference type="EC" id="3.4.19.12"/>
    </reaction>
</comment>
<dbReference type="CDD" id="cd09616">
    <property type="entry name" value="Peptidase_C12_UCH_L1_L3"/>
    <property type="match status" value="1"/>
</dbReference>
<feature type="site" description="Transition state stabilizer" evidence="20">
    <location>
        <position position="84"/>
    </location>
</feature>
<dbReference type="PANTHER" id="PTHR10589:SF19">
    <property type="entry name" value="UBIQUITIN CARBOXYL-TERMINAL HYDROLASE ISOZYME L1"/>
    <property type="match status" value="1"/>
</dbReference>
<dbReference type="InterPro" id="IPR057254">
    <property type="entry name" value="UCH_AS"/>
</dbReference>
<evidence type="ECO:0000256" key="3">
    <source>
        <dbReference type="ARBA" id="ARBA00004628"/>
    </source>
</evidence>
<dbReference type="PRINTS" id="PR00707">
    <property type="entry name" value="UBCTHYDRLASE"/>
</dbReference>
<keyword evidence="8 20" id="KW-0645">Protease</keyword>
<evidence type="ECO:0000256" key="18">
    <source>
        <dbReference type="ARBA" id="ARBA00055560"/>
    </source>
</evidence>
<dbReference type="Pfam" id="PF01088">
    <property type="entry name" value="Peptidase_C12"/>
    <property type="match status" value="1"/>
</dbReference>
<keyword evidence="6" id="KW-0963">Cytoplasm</keyword>
<dbReference type="InterPro" id="IPR036959">
    <property type="entry name" value="Peptidase_C12_UCH_sf"/>
</dbReference>
<comment type="subcellular location">
    <subcellularLocation>
        <location evidence="2">Cytoplasm</location>
    </subcellularLocation>
    <subcellularLocation>
        <location evidence="3">Endoplasmic reticulum membrane</location>
        <topology evidence="3">Lipid-anchor</topology>
    </subcellularLocation>
</comment>
<gene>
    <name evidence="23" type="ORF">NDU88_002465</name>
</gene>
<evidence type="ECO:0000256" key="7">
    <source>
        <dbReference type="ARBA" id="ARBA00022553"/>
    </source>
</evidence>
<dbReference type="SUPFAM" id="SSF54001">
    <property type="entry name" value="Cysteine proteinases"/>
    <property type="match status" value="1"/>
</dbReference>
<evidence type="ECO:0000256" key="11">
    <source>
        <dbReference type="ARBA" id="ARBA00022807"/>
    </source>
</evidence>
<dbReference type="GO" id="GO:0004843">
    <property type="term" value="F:cysteine-type deubiquitinase activity"/>
    <property type="evidence" value="ECO:0007669"/>
    <property type="project" value="UniProtKB-UniRule"/>
</dbReference>
<keyword evidence="10 20" id="KW-0378">Hydrolase</keyword>
<feature type="site" description="Important for enzyme activity" evidence="20">
    <location>
        <position position="176"/>
    </location>
</feature>
<dbReference type="EMBL" id="JANPWB010000001">
    <property type="protein sequence ID" value="KAJ1214854.1"/>
    <property type="molecule type" value="Genomic_DNA"/>
</dbReference>
<evidence type="ECO:0000256" key="16">
    <source>
        <dbReference type="ARBA" id="ARBA00023288"/>
    </source>
</evidence>
<evidence type="ECO:0000256" key="13">
    <source>
        <dbReference type="ARBA" id="ARBA00022990"/>
    </source>
</evidence>
<comment type="caution">
    <text evidence="23">The sequence shown here is derived from an EMBL/GenBank/DDBJ whole genome shotgun (WGS) entry which is preliminary data.</text>
</comment>
<evidence type="ECO:0000313" key="23">
    <source>
        <dbReference type="EMBL" id="KAJ1214854.1"/>
    </source>
</evidence>
<feature type="domain" description="UCH catalytic" evidence="22">
    <location>
        <begin position="2"/>
        <end position="221"/>
    </location>
</feature>
<comment type="function">
    <text evidence="18">Ubiquitin-protein hydrolase is involved both in the processing of ubiquitin precursors and of ubiquitinated proteins. This enzyme is a thiol protease that recognizes and hydrolyzes a peptide bond at the C-terminal glycine of ubiquitin.</text>
</comment>
<evidence type="ECO:0000256" key="12">
    <source>
        <dbReference type="ARBA" id="ARBA00022824"/>
    </source>
</evidence>
<feature type="active site" description="Nucleophile" evidence="20">
    <location>
        <position position="90"/>
    </location>
</feature>
<evidence type="ECO:0000256" key="1">
    <source>
        <dbReference type="ARBA" id="ARBA00000707"/>
    </source>
</evidence>
<dbReference type="PROSITE" id="PS52048">
    <property type="entry name" value="UCH_DOMAIN"/>
    <property type="match status" value="1"/>
</dbReference>
<keyword evidence="13" id="KW-0007">Acetylation</keyword>
<keyword evidence="16" id="KW-0449">Lipoprotein</keyword>
<keyword evidence="24" id="KW-1185">Reference proteome</keyword>
<evidence type="ECO:0000256" key="20">
    <source>
        <dbReference type="PROSITE-ProRule" id="PRU01393"/>
    </source>
</evidence>
<keyword evidence="9 20" id="KW-0833">Ubl conjugation pathway</keyword>
<dbReference type="GO" id="GO:0016579">
    <property type="term" value="P:protein deubiquitination"/>
    <property type="evidence" value="ECO:0007669"/>
    <property type="project" value="TreeGrafter"/>
</dbReference>
<accession>A0AAV7WSE9</accession>
<evidence type="ECO:0000256" key="5">
    <source>
        <dbReference type="ARBA" id="ARBA00012759"/>
    </source>
</evidence>
<sequence>MQWKPMEINPEMLTKMLGRLGVAPGWRFVDVLEFSDEALESVPGPVCALLMLFPLTAQHESFREKQAAELSGKENHPKVYFMKQTIGNSCGTIGLIHAVANNREKLSFGEGSVLEKFLTETADLTPEEKAQQLELNKAIQAAHDGIAEEGQCQVDDKVNYHFILFTCVDDNLFELDGRMPFPIHHGATSDSALLKDAAKICRQFTAREQGELRFSAVALSKST</sequence>
<dbReference type="InterPro" id="IPR001578">
    <property type="entry name" value="Peptidase_C12_UCH"/>
</dbReference>
<name>A0AAV7WSE9_PLEWA</name>
<evidence type="ECO:0000256" key="15">
    <source>
        <dbReference type="ARBA" id="ARBA00023180"/>
    </source>
</evidence>
<protein>
    <recommendedName>
        <fullName evidence="19 21">Ubiquitin carboxyl-terminal hydrolase</fullName>
        <ecNumber evidence="5 21">3.4.19.12</ecNumber>
    </recommendedName>
</protein>
<dbReference type="Gene3D" id="3.40.532.10">
    <property type="entry name" value="Peptidase C12, ubiquitin carboxyl-terminal hydrolase"/>
    <property type="match status" value="1"/>
</dbReference>
<evidence type="ECO:0000256" key="8">
    <source>
        <dbReference type="ARBA" id="ARBA00022670"/>
    </source>
</evidence>
<keyword evidence="11 20" id="KW-0788">Thiol protease</keyword>
<evidence type="ECO:0000313" key="24">
    <source>
        <dbReference type="Proteomes" id="UP001066276"/>
    </source>
</evidence>
<keyword evidence="17" id="KW-0636">Prenylation</keyword>
<keyword evidence="15" id="KW-0325">Glycoprotein</keyword>
<dbReference type="GO" id="GO:0005789">
    <property type="term" value="C:endoplasmic reticulum membrane"/>
    <property type="evidence" value="ECO:0007669"/>
    <property type="project" value="UniProtKB-SubCell"/>
</dbReference>
<feature type="active site" description="Proton donor" evidence="20">
    <location>
        <position position="161"/>
    </location>
</feature>
<dbReference type="GO" id="GO:0006511">
    <property type="term" value="P:ubiquitin-dependent protein catabolic process"/>
    <property type="evidence" value="ECO:0007669"/>
    <property type="project" value="UniProtKB-UniRule"/>
</dbReference>
<evidence type="ECO:0000256" key="17">
    <source>
        <dbReference type="ARBA" id="ARBA00023289"/>
    </source>
</evidence>
<reference evidence="23" key="1">
    <citation type="journal article" date="2022" name="bioRxiv">
        <title>Sequencing and chromosome-scale assembly of the giantPleurodeles waltlgenome.</title>
        <authorList>
            <person name="Brown T."/>
            <person name="Elewa A."/>
            <person name="Iarovenko S."/>
            <person name="Subramanian E."/>
            <person name="Araus A.J."/>
            <person name="Petzold A."/>
            <person name="Susuki M."/>
            <person name="Suzuki K.-i.T."/>
            <person name="Hayashi T."/>
            <person name="Toyoda A."/>
            <person name="Oliveira C."/>
            <person name="Osipova E."/>
            <person name="Leigh N.D."/>
            <person name="Simon A."/>
            <person name="Yun M.H."/>
        </authorList>
    </citation>
    <scope>NUCLEOTIDE SEQUENCE</scope>
    <source>
        <strain evidence="23">20211129_DDA</strain>
        <tissue evidence="23">Liver</tissue>
    </source>
</reference>
<keyword evidence="14" id="KW-0472">Membrane</keyword>
<evidence type="ECO:0000256" key="19">
    <source>
        <dbReference type="ARBA" id="ARBA00073226"/>
    </source>
</evidence>
<proteinExistence type="inferred from homology"/>
<evidence type="ECO:0000256" key="21">
    <source>
        <dbReference type="RuleBase" id="RU361215"/>
    </source>
</evidence>
<comment type="similarity">
    <text evidence="4 20 21">Belongs to the peptidase C12 family.</text>
</comment>
<evidence type="ECO:0000256" key="4">
    <source>
        <dbReference type="ARBA" id="ARBA00009326"/>
    </source>
</evidence>
<evidence type="ECO:0000256" key="6">
    <source>
        <dbReference type="ARBA" id="ARBA00022490"/>
    </source>
</evidence>
<dbReference type="EC" id="3.4.19.12" evidence="5 21"/>
<evidence type="ECO:0000256" key="10">
    <source>
        <dbReference type="ARBA" id="ARBA00022801"/>
    </source>
</evidence>
<keyword evidence="7" id="KW-0597">Phosphoprotein</keyword>
<keyword evidence="12" id="KW-0256">Endoplasmic reticulum</keyword>
<evidence type="ECO:0000259" key="22">
    <source>
        <dbReference type="PROSITE" id="PS52048"/>
    </source>
</evidence>